<gene>
    <name evidence="2" type="ORF">BAZSYMB_SCAFFOLD00001_52</name>
</gene>
<dbReference type="Pfam" id="PF01936">
    <property type="entry name" value="NYN"/>
    <property type="match status" value="1"/>
</dbReference>
<evidence type="ECO:0000313" key="2">
    <source>
        <dbReference type="EMBL" id="SEH74593.1"/>
    </source>
</evidence>
<name>A0A1H6KSG4_9GAMM</name>
<dbReference type="Gene3D" id="3.40.50.1010">
    <property type="entry name" value="5'-nuclease"/>
    <property type="match status" value="1"/>
</dbReference>
<proteinExistence type="predicted"/>
<accession>A0A1H6KSG4</accession>
<evidence type="ECO:0000259" key="1">
    <source>
        <dbReference type="Pfam" id="PF01936"/>
    </source>
</evidence>
<dbReference type="EMBL" id="CVUD02000116">
    <property type="protein sequence ID" value="SEH74593.1"/>
    <property type="molecule type" value="Genomic_DNA"/>
</dbReference>
<dbReference type="CDD" id="cd18722">
    <property type="entry name" value="PIN_NicB-like"/>
    <property type="match status" value="1"/>
</dbReference>
<feature type="domain" description="NYN" evidence="1">
    <location>
        <begin position="105"/>
        <end position="207"/>
    </location>
</feature>
<dbReference type="GO" id="GO:0004540">
    <property type="term" value="F:RNA nuclease activity"/>
    <property type="evidence" value="ECO:0007669"/>
    <property type="project" value="InterPro"/>
</dbReference>
<dbReference type="STRING" id="235205.BAZSYMB_SCAFFOLD00001_52"/>
<evidence type="ECO:0000313" key="3">
    <source>
        <dbReference type="Proteomes" id="UP000198559"/>
    </source>
</evidence>
<organism evidence="2 3">
    <name type="scientific">Bathymodiolus azoricus thioautotrophic gill symbiont</name>
    <dbReference type="NCBI Taxonomy" id="235205"/>
    <lineage>
        <taxon>Bacteria</taxon>
        <taxon>Pseudomonadati</taxon>
        <taxon>Pseudomonadota</taxon>
        <taxon>Gammaproteobacteria</taxon>
        <taxon>sulfur-oxidizing symbionts</taxon>
    </lineage>
</organism>
<protein>
    <submittedName>
        <fullName evidence="2">Nuclease</fullName>
    </submittedName>
</protein>
<dbReference type="Proteomes" id="UP000198559">
    <property type="component" value="Unassembled WGS sequence"/>
</dbReference>
<reference evidence="3" key="1">
    <citation type="submission" date="2016-06" db="EMBL/GenBank/DDBJ databases">
        <authorList>
            <person name="Petersen J."/>
            <person name="Sayavedra L."/>
        </authorList>
    </citation>
    <scope>NUCLEOTIDE SEQUENCE [LARGE SCALE GENOMIC DNA]</scope>
    <source>
        <strain evidence="3">BazSymB</strain>
    </source>
</reference>
<dbReference type="AlphaFoldDB" id="A0A1H6KSG4"/>
<dbReference type="InterPro" id="IPR021139">
    <property type="entry name" value="NYN"/>
</dbReference>
<sequence>MGFFIENKIIMRNVAILVDGGFYLKLCKEKSDAKKVVKGLTTHCLKHICNPSKSDDKYITEPERLYRIFFYDCPPITKKLHHPITRKAVDLKKSTTALFRQDLHNQLRNTRNFVLRLGFLDEKNARWTLKDPELSKNLISGRITHTDVIESDVIYHAQQKSVDMKIGLDIASMAYKKQVNKIILISGDSDFVPAAKLARREGIEFILDSMNTTIKPDLQEHIDDLNTALPK</sequence>